<keyword evidence="1" id="KW-0234">DNA repair</keyword>
<dbReference type="AlphaFoldDB" id="A0A328PNM0"/>
<comment type="function">
    <text evidence="1">Endonuclease IV plays a role in DNA repair. It cleaves phosphodiester bonds at apurinic or apyrimidinic (AP) sites, generating a 3'-hydroxyl group and a 5'-terminal sugar phosphate.</text>
</comment>
<dbReference type="SUPFAM" id="SSF51658">
    <property type="entry name" value="Xylose isomerase-like"/>
    <property type="match status" value="1"/>
</dbReference>
<feature type="binding site" evidence="1">
    <location>
        <position position="161"/>
    </location>
    <ligand>
        <name>Zn(2+)</name>
        <dbReference type="ChEBI" id="CHEBI:29105"/>
        <label>1</label>
    </ligand>
</feature>
<keyword evidence="1" id="KW-0378">Hydrolase</keyword>
<dbReference type="GO" id="GO:0003906">
    <property type="term" value="F:DNA-(apurinic or apyrimidinic site) endonuclease activity"/>
    <property type="evidence" value="ECO:0007669"/>
    <property type="project" value="TreeGrafter"/>
</dbReference>
<evidence type="ECO:0000259" key="2">
    <source>
        <dbReference type="Pfam" id="PF01261"/>
    </source>
</evidence>
<feature type="binding site" evidence="1">
    <location>
        <position position="244"/>
    </location>
    <ligand>
        <name>Zn(2+)</name>
        <dbReference type="ChEBI" id="CHEBI:29105"/>
        <label>3</label>
    </ligand>
</feature>
<evidence type="ECO:0000256" key="1">
    <source>
        <dbReference type="HAMAP-Rule" id="MF_00152"/>
    </source>
</evidence>
<sequence length="325" mass="37395">MDSQKQLILGSHISLNKSNNYLLGAVQESIYNGADCFMIFTGPPQNQRRVPIDQLFLSEALKEAQKANINFQNCVVHAPYIFNLAKKDEDGFIHSLVVNEIQRTVQMGIKIFVVHPGFFYSKPKDPEQLSKDRQAGIQQIISNLKRILKTTEHLDYWFALETMAGKKNQLGSSLEELKEIIEGCENHPRLAVCLDTVHLHDSGYDLSDVEGFKKHFDSLIGLDRIKTIHLGDSMNPRGSRKDRHANLNYGHIGFDTLMKWAYDEFFSTLPIIVETPFWIKKVGEKKTLVSPYKWEIQLIRNRAWKPIPNPEHQPIYNRFLTSTNE</sequence>
<organism evidence="3 4">
    <name type="scientific">Mycoplasma wenyonii</name>
    <dbReference type="NCBI Taxonomy" id="65123"/>
    <lineage>
        <taxon>Bacteria</taxon>
        <taxon>Bacillati</taxon>
        <taxon>Mycoplasmatota</taxon>
        <taxon>Mollicutes</taxon>
        <taxon>Mycoplasmataceae</taxon>
        <taxon>Mycoplasma</taxon>
    </lineage>
</organism>
<dbReference type="PANTHER" id="PTHR21445">
    <property type="entry name" value="ENDONUCLEASE IV ENDODEOXYRIBONUCLEASE IV"/>
    <property type="match status" value="1"/>
</dbReference>
<comment type="catalytic activity">
    <reaction evidence="1">
        <text>Endonucleolytic cleavage to 5'-phosphooligonucleotide end-products.</text>
        <dbReference type="EC" id="3.1.21.2"/>
    </reaction>
</comment>
<evidence type="ECO:0000313" key="3">
    <source>
        <dbReference type="EMBL" id="RAO95315.1"/>
    </source>
</evidence>
<keyword evidence="4" id="KW-1185">Reference proteome</keyword>
<dbReference type="InterPro" id="IPR036237">
    <property type="entry name" value="Xyl_isomerase-like_sf"/>
</dbReference>
<evidence type="ECO:0000313" key="4">
    <source>
        <dbReference type="Proteomes" id="UP000249762"/>
    </source>
</evidence>
<dbReference type="PROSITE" id="PS51432">
    <property type="entry name" value="AP_NUCLEASE_F2_4"/>
    <property type="match status" value="1"/>
</dbReference>
<feature type="binding site" evidence="1">
    <location>
        <position position="198"/>
    </location>
    <ligand>
        <name>Zn(2+)</name>
        <dbReference type="ChEBI" id="CHEBI:29105"/>
        <label>3</label>
    </ligand>
</feature>
<dbReference type="EMBL" id="QKVO01000001">
    <property type="protein sequence ID" value="RAO95315.1"/>
    <property type="molecule type" value="Genomic_DNA"/>
</dbReference>
<dbReference type="CDD" id="cd00019">
    <property type="entry name" value="AP2Ec"/>
    <property type="match status" value="1"/>
</dbReference>
<dbReference type="SMART" id="SM00518">
    <property type="entry name" value="AP2Ec"/>
    <property type="match status" value="1"/>
</dbReference>
<dbReference type="PANTHER" id="PTHR21445:SF0">
    <property type="entry name" value="APURINIC-APYRIMIDINIC ENDONUCLEASE"/>
    <property type="match status" value="1"/>
</dbReference>
<dbReference type="HAMAP" id="MF_00152">
    <property type="entry name" value="Nfo"/>
    <property type="match status" value="1"/>
</dbReference>
<comment type="similarity">
    <text evidence="1">Belongs to the AP endonuclease 2 family.</text>
</comment>
<dbReference type="Proteomes" id="UP000249762">
    <property type="component" value="Unassembled WGS sequence"/>
</dbReference>
<keyword evidence="1" id="KW-0255">Endonuclease</keyword>
<dbReference type="OrthoDB" id="9805666at2"/>
<feature type="binding site" evidence="1">
    <location>
        <position position="242"/>
    </location>
    <ligand>
        <name>Zn(2+)</name>
        <dbReference type="ChEBI" id="CHEBI:29105"/>
        <label>3</label>
    </ligand>
</feature>
<dbReference type="Gene3D" id="3.20.20.150">
    <property type="entry name" value="Divalent-metal-dependent TIM barrel enzymes"/>
    <property type="match status" value="1"/>
</dbReference>
<accession>A0A328PNM0</accession>
<feature type="domain" description="Xylose isomerase-like TIM barrel" evidence="2">
    <location>
        <begin position="33"/>
        <end position="276"/>
    </location>
</feature>
<feature type="binding site" evidence="1">
    <location>
        <position position="195"/>
    </location>
    <ligand>
        <name>Zn(2+)</name>
        <dbReference type="ChEBI" id="CHEBI:29105"/>
        <label>2</label>
    </ligand>
</feature>
<keyword evidence="1" id="KW-0227">DNA damage</keyword>
<comment type="cofactor">
    <cofactor evidence="1">
        <name>Zn(2+)</name>
        <dbReference type="ChEBI" id="CHEBI:29105"/>
    </cofactor>
    <text evidence="1">Binds 3 Zn(2+) ions.</text>
</comment>
<dbReference type="GO" id="GO:0006284">
    <property type="term" value="P:base-excision repair"/>
    <property type="evidence" value="ECO:0007669"/>
    <property type="project" value="TreeGrafter"/>
</dbReference>
<proteinExistence type="inferred from homology"/>
<feature type="binding site" evidence="1">
    <location>
        <position position="161"/>
    </location>
    <ligand>
        <name>Zn(2+)</name>
        <dbReference type="ChEBI" id="CHEBI:29105"/>
        <label>2</label>
    </ligand>
</feature>
<feature type="binding site" evidence="1">
    <location>
        <position position="115"/>
    </location>
    <ligand>
        <name>Zn(2+)</name>
        <dbReference type="ChEBI" id="CHEBI:29105"/>
        <label>1</label>
    </ligand>
</feature>
<feature type="binding site" evidence="1">
    <location>
        <position position="274"/>
    </location>
    <ligand>
        <name>Zn(2+)</name>
        <dbReference type="ChEBI" id="CHEBI:29105"/>
        <label>2</label>
    </ligand>
</feature>
<protein>
    <recommendedName>
        <fullName evidence="1">Probable endonuclease 4</fullName>
        <ecNumber evidence="1">3.1.21.2</ecNumber>
    </recommendedName>
    <alternativeName>
        <fullName evidence="1">Endodeoxyribonuclease IV</fullName>
    </alternativeName>
    <alternativeName>
        <fullName evidence="1">Endonuclease IV</fullName>
    </alternativeName>
</protein>
<reference evidence="4" key="1">
    <citation type="submission" date="2018-06" db="EMBL/GenBank/DDBJ databases">
        <authorList>
            <person name="Martinez Ocampo F."/>
            <person name="Quiroz Castaneda R.E."/>
            <person name="Rojas Lopez X."/>
        </authorList>
    </citation>
    <scope>NUCLEOTIDE SEQUENCE [LARGE SCALE GENOMIC DNA]</scope>
    <source>
        <strain evidence="4">INIFAP02</strain>
    </source>
</reference>
<keyword evidence="1" id="KW-0479">Metal-binding</keyword>
<comment type="caution">
    <text evidence="3">The sequence shown here is derived from an EMBL/GenBank/DDBJ whole genome shotgun (WGS) entry which is preliminary data.</text>
</comment>
<dbReference type="InterPro" id="IPR001719">
    <property type="entry name" value="AP_endonuc_2"/>
</dbReference>
<dbReference type="GO" id="GO:0008270">
    <property type="term" value="F:zinc ion binding"/>
    <property type="evidence" value="ECO:0007669"/>
    <property type="project" value="UniProtKB-UniRule"/>
</dbReference>
<dbReference type="NCBIfam" id="TIGR00587">
    <property type="entry name" value="nfo"/>
    <property type="match status" value="1"/>
</dbReference>
<gene>
    <name evidence="1" type="primary">nfo</name>
    <name evidence="3" type="ORF">DNK47_00445</name>
</gene>
<feature type="binding site" evidence="1">
    <location>
        <position position="77"/>
    </location>
    <ligand>
        <name>Zn(2+)</name>
        <dbReference type="ChEBI" id="CHEBI:29105"/>
        <label>1</label>
    </ligand>
</feature>
<dbReference type="GO" id="GO:0008081">
    <property type="term" value="F:phosphoric diester hydrolase activity"/>
    <property type="evidence" value="ECO:0007669"/>
    <property type="project" value="TreeGrafter"/>
</dbReference>
<dbReference type="GO" id="GO:0008833">
    <property type="term" value="F:deoxyribonuclease IV (phage-T4-induced) activity"/>
    <property type="evidence" value="ECO:0007669"/>
    <property type="project" value="UniProtKB-UniRule"/>
</dbReference>
<dbReference type="GO" id="GO:0003677">
    <property type="term" value="F:DNA binding"/>
    <property type="evidence" value="ECO:0007669"/>
    <property type="project" value="InterPro"/>
</dbReference>
<name>A0A328PNM0_9MOLU</name>
<dbReference type="Pfam" id="PF01261">
    <property type="entry name" value="AP_endonuc_2"/>
    <property type="match status" value="1"/>
</dbReference>
<dbReference type="EC" id="3.1.21.2" evidence="1"/>
<dbReference type="InterPro" id="IPR013022">
    <property type="entry name" value="Xyl_isomerase-like_TIM-brl"/>
</dbReference>
<keyword evidence="1" id="KW-0862">Zinc</keyword>
<feature type="binding site" evidence="1">
    <location>
        <position position="229"/>
    </location>
    <ligand>
        <name>Zn(2+)</name>
        <dbReference type="ChEBI" id="CHEBI:29105"/>
        <label>2</label>
    </ligand>
</feature>
<keyword evidence="1" id="KW-0540">Nuclease</keyword>